<organism evidence="4 5">
    <name type="scientific">Labeo rohita</name>
    <name type="common">Indian major carp</name>
    <name type="synonym">Cyprinus rohita</name>
    <dbReference type="NCBI Taxonomy" id="84645"/>
    <lineage>
        <taxon>Eukaryota</taxon>
        <taxon>Metazoa</taxon>
        <taxon>Chordata</taxon>
        <taxon>Craniata</taxon>
        <taxon>Vertebrata</taxon>
        <taxon>Euteleostomi</taxon>
        <taxon>Actinopterygii</taxon>
        <taxon>Neopterygii</taxon>
        <taxon>Teleostei</taxon>
        <taxon>Ostariophysi</taxon>
        <taxon>Cypriniformes</taxon>
        <taxon>Cyprinidae</taxon>
        <taxon>Labeoninae</taxon>
        <taxon>Labeonini</taxon>
        <taxon>Labeo</taxon>
    </lineage>
</organism>
<dbReference type="PANTHER" id="PTHR44170:SF8">
    <property type="entry name" value="NETRIN RECEPTOR DCC"/>
    <property type="match status" value="1"/>
</dbReference>
<dbReference type="InterPro" id="IPR003598">
    <property type="entry name" value="Ig_sub2"/>
</dbReference>
<dbReference type="EMBL" id="JACTAM010000005">
    <property type="protein sequence ID" value="KAI2665123.1"/>
    <property type="molecule type" value="Genomic_DNA"/>
</dbReference>
<dbReference type="InterPro" id="IPR013783">
    <property type="entry name" value="Ig-like_fold"/>
</dbReference>
<name>A0ABQ8MQK4_LABRO</name>
<comment type="caution">
    <text evidence="4">The sequence shown here is derived from an EMBL/GenBank/DDBJ whole genome shotgun (WGS) entry which is preliminary data.</text>
</comment>
<evidence type="ECO:0000259" key="3">
    <source>
        <dbReference type="PROSITE" id="PS50835"/>
    </source>
</evidence>
<dbReference type="SMART" id="SM00408">
    <property type="entry name" value="IGc2"/>
    <property type="match status" value="1"/>
</dbReference>
<dbReference type="Proteomes" id="UP000830375">
    <property type="component" value="Unassembled WGS sequence"/>
</dbReference>
<dbReference type="InterPro" id="IPR013098">
    <property type="entry name" value="Ig_I-set"/>
</dbReference>
<dbReference type="Gene3D" id="2.60.40.10">
    <property type="entry name" value="Immunoglobulins"/>
    <property type="match status" value="1"/>
</dbReference>
<accession>A0ABQ8MQK4</accession>
<proteinExistence type="predicted"/>
<dbReference type="PROSITE" id="PS50835">
    <property type="entry name" value="IG_LIKE"/>
    <property type="match status" value="1"/>
</dbReference>
<gene>
    <name evidence="4" type="ORF">H4Q32_003483</name>
</gene>
<keyword evidence="4" id="KW-0675">Receptor</keyword>
<dbReference type="SMART" id="SM00409">
    <property type="entry name" value="IG"/>
    <property type="match status" value="1"/>
</dbReference>
<dbReference type="PANTHER" id="PTHR44170">
    <property type="entry name" value="PROTEIN SIDEKICK"/>
    <property type="match status" value="1"/>
</dbReference>
<keyword evidence="2" id="KW-1015">Disulfide bond</keyword>
<reference evidence="4 5" key="1">
    <citation type="submission" date="2022-01" db="EMBL/GenBank/DDBJ databases">
        <title>A high-quality chromosome-level genome assembly of rohu carp, Labeo rohita.</title>
        <authorList>
            <person name="Arick M.A. II"/>
            <person name="Hsu C.-Y."/>
            <person name="Magbanua Z."/>
            <person name="Pechanova O."/>
            <person name="Grover C."/>
            <person name="Miller E."/>
            <person name="Thrash A."/>
            <person name="Ezzel L."/>
            <person name="Alam S."/>
            <person name="Benzie J."/>
            <person name="Hamilton M."/>
            <person name="Karsi A."/>
            <person name="Lawrence M.L."/>
            <person name="Peterson D.G."/>
        </authorList>
    </citation>
    <scope>NUCLEOTIDE SEQUENCE [LARGE SCALE GENOMIC DNA]</scope>
    <source>
        <strain evidence="5">BAU-BD-2019</strain>
        <tissue evidence="4">Blood</tissue>
    </source>
</reference>
<dbReference type="SUPFAM" id="SSF48726">
    <property type="entry name" value="Immunoglobulin"/>
    <property type="match status" value="1"/>
</dbReference>
<dbReference type="InterPro" id="IPR036179">
    <property type="entry name" value="Ig-like_dom_sf"/>
</dbReference>
<evidence type="ECO:0000313" key="5">
    <source>
        <dbReference type="Proteomes" id="UP000830375"/>
    </source>
</evidence>
<protein>
    <submittedName>
        <fullName evidence="4">Netrin receptor DCC</fullName>
    </submittedName>
</protein>
<evidence type="ECO:0000313" key="4">
    <source>
        <dbReference type="EMBL" id="KAI2665123.1"/>
    </source>
</evidence>
<dbReference type="InterPro" id="IPR003599">
    <property type="entry name" value="Ig_sub"/>
</dbReference>
<keyword evidence="1" id="KW-0677">Repeat</keyword>
<sequence>MSVQTIIEMRPIDTDVYGVFLSLILVPPQFLNYPSNTYAYESTDIEMECAVTGNPQPTVRWVKNGEAVIPSDYFQIVDGGHLQILGLVRSDEGFYQCIAENEAGNSQAMAQLILLQLGKIRRTEHAHVLI</sequence>
<keyword evidence="5" id="KW-1185">Reference proteome</keyword>
<evidence type="ECO:0000256" key="1">
    <source>
        <dbReference type="ARBA" id="ARBA00022737"/>
    </source>
</evidence>
<dbReference type="Pfam" id="PF07679">
    <property type="entry name" value="I-set"/>
    <property type="match status" value="1"/>
</dbReference>
<dbReference type="InterPro" id="IPR007110">
    <property type="entry name" value="Ig-like_dom"/>
</dbReference>
<evidence type="ECO:0000256" key="2">
    <source>
        <dbReference type="ARBA" id="ARBA00023157"/>
    </source>
</evidence>
<feature type="domain" description="Ig-like" evidence="3">
    <location>
        <begin position="28"/>
        <end position="113"/>
    </location>
</feature>